<dbReference type="RefSeq" id="WP_088662823.1">
    <property type="nucleotide sequence ID" value="NZ_CP021404.1"/>
</dbReference>
<accession>A0A291M2I1</accession>
<dbReference type="InterPro" id="IPR001789">
    <property type="entry name" value="Sig_transdc_resp-reg_receiver"/>
</dbReference>
<reference evidence="3 4" key="1">
    <citation type="submission" date="2017-05" db="EMBL/GenBank/DDBJ databases">
        <title>Comparative genomic and metabolic analysis of manganese-oxidizing mechanisms in Celeribater manganoxidans DY25T: its adaption to the environment of polymetallic nodule.</title>
        <authorList>
            <person name="Wang X."/>
        </authorList>
    </citation>
    <scope>NUCLEOTIDE SEQUENCE [LARGE SCALE GENOMIC DNA]</scope>
    <source>
        <strain evidence="3 4">DY25</strain>
    </source>
</reference>
<dbReference type="InterPro" id="IPR011006">
    <property type="entry name" value="CheY-like_superfamily"/>
</dbReference>
<name>A0A291M2I1_9RHOB</name>
<evidence type="ECO:0000259" key="2">
    <source>
        <dbReference type="PROSITE" id="PS50110"/>
    </source>
</evidence>
<evidence type="ECO:0000256" key="1">
    <source>
        <dbReference type="PROSITE-ProRule" id="PRU00169"/>
    </source>
</evidence>
<organism evidence="3 4">
    <name type="scientific">Pacificitalea manganoxidans</name>
    <dbReference type="NCBI Taxonomy" id="1411902"/>
    <lineage>
        <taxon>Bacteria</taxon>
        <taxon>Pseudomonadati</taxon>
        <taxon>Pseudomonadota</taxon>
        <taxon>Alphaproteobacteria</taxon>
        <taxon>Rhodobacterales</taxon>
        <taxon>Paracoccaceae</taxon>
        <taxon>Pacificitalea</taxon>
    </lineage>
</organism>
<feature type="modified residue" description="4-aspartylphosphate" evidence="1">
    <location>
        <position position="51"/>
    </location>
</feature>
<sequence>MKVLIVESEGDLGRTWQAHLEKQGAEVFLAMSEDRAVMHLEQHDFNAVVLDLLLEQGNALALADFIAYRQPKAQVMFVTNSTYFADGSIFQHASNARGFLSSGSRPEDIAAMVVHYAGGSERGNGRGGSGGDGPAH</sequence>
<dbReference type="EMBL" id="CP021404">
    <property type="protein sequence ID" value="ATI43176.1"/>
    <property type="molecule type" value="Genomic_DNA"/>
</dbReference>
<dbReference type="OrthoDB" id="7874292at2"/>
<feature type="domain" description="Response regulatory" evidence="2">
    <location>
        <begin position="2"/>
        <end position="117"/>
    </location>
</feature>
<dbReference type="PROSITE" id="PS50110">
    <property type="entry name" value="RESPONSE_REGULATORY"/>
    <property type="match status" value="1"/>
</dbReference>
<dbReference type="Proteomes" id="UP000219050">
    <property type="component" value="Chromosome"/>
</dbReference>
<keyword evidence="1" id="KW-0597">Phosphoprotein</keyword>
<evidence type="ECO:0000313" key="3">
    <source>
        <dbReference type="EMBL" id="ATI43176.1"/>
    </source>
</evidence>
<protein>
    <recommendedName>
        <fullName evidence="2">Response regulatory domain-containing protein</fullName>
    </recommendedName>
</protein>
<proteinExistence type="predicted"/>
<dbReference type="SMART" id="SM00448">
    <property type="entry name" value="REC"/>
    <property type="match status" value="1"/>
</dbReference>
<dbReference type="AlphaFoldDB" id="A0A291M2I1"/>
<dbReference type="GO" id="GO:0000160">
    <property type="term" value="P:phosphorelay signal transduction system"/>
    <property type="evidence" value="ECO:0007669"/>
    <property type="project" value="InterPro"/>
</dbReference>
<keyword evidence="4" id="KW-1185">Reference proteome</keyword>
<evidence type="ECO:0000313" key="4">
    <source>
        <dbReference type="Proteomes" id="UP000219050"/>
    </source>
</evidence>
<dbReference type="Gene3D" id="3.40.50.2300">
    <property type="match status" value="1"/>
</dbReference>
<gene>
    <name evidence="3" type="ORF">CBW24_14950</name>
</gene>
<dbReference type="Pfam" id="PF00072">
    <property type="entry name" value="Response_reg"/>
    <property type="match status" value="1"/>
</dbReference>
<dbReference type="SUPFAM" id="SSF52172">
    <property type="entry name" value="CheY-like"/>
    <property type="match status" value="1"/>
</dbReference>
<dbReference type="KEGG" id="cmag:CBW24_14950"/>